<dbReference type="AlphaFoldDB" id="A0A1A9US36"/>
<protein>
    <recommendedName>
        <fullName evidence="8">Alpha-1,3-mannosyl-glycoprotein 4-beta-N-acetylglucosaminyltransferase B</fullName>
    </recommendedName>
</protein>
<evidence type="ECO:0000313" key="7">
    <source>
        <dbReference type="Proteomes" id="UP000078200"/>
    </source>
</evidence>
<accession>A0A1A9US36</accession>
<evidence type="ECO:0000256" key="2">
    <source>
        <dbReference type="ARBA" id="ARBA00022676"/>
    </source>
</evidence>
<dbReference type="PANTHER" id="PTHR12062">
    <property type="entry name" value="N-ACETYLGLUCOSAMINYLTRANSFERASE VI"/>
    <property type="match status" value="1"/>
</dbReference>
<feature type="domain" description="MGAT4 conserved region" evidence="4">
    <location>
        <begin position="147"/>
        <end position="428"/>
    </location>
</feature>
<dbReference type="InterPro" id="IPR056576">
    <property type="entry name" value="MGAT4_A/B/C_C"/>
</dbReference>
<dbReference type="VEuPathDB" id="VectorBase:GAUT013510"/>
<sequence length="600" mass="67795">MFKIRQRSCLLVTLALILTPCIIVLMIMGPELSTEQTLSQRLGECHMRLQYLESMSRTRQEDVALLSQYIIILQNSTATALATAMPAQFITSNSSALFAAGNGTSSLSSSTNTLLDALSPESRQILRNASQAYAMQSHLSSSSSIHLPTAFNYLPHLLDDPNSLRPALLKSRGRSDVGIILGVPTVKREKQSYLIATLNNLIANMNDEEQNETLIVVFIGETESDTVFRIWKQIESAFEYHLENGLIDVVAPAPSYYPDFNRLHATLNDSLERVKWRSKQNLDFAYLMAYAQTKGTFYVQLEDDILAKRNFLSTMKKFAVTKSALTKPDQPPWLVLDFCQLGFIGKMFKTVELPYLITFFQMFFNDKPVDWLLTYFVESKVCRTDKDHKHCNTEKAKHWFHYHPSLFQHIGTSSSLKGKVQKLKDKQFGSKVPTFYGHNHNPPAVVKTNIAVYKNYQLKRAYKGETYFWGLLPQPGDQVQFIFSTPTYLKHYLFRSGNSEHPSDRFYNTTVEVLPADTLGESSSVWSTYNSTADGYLIIGGFDAIGLAEGFIDPKIGAIKEIRLHIHGDSENWALLSEIHLQETLVGNLDGEKTQAKKTS</sequence>
<dbReference type="GO" id="GO:0005783">
    <property type="term" value="C:endoplasmic reticulum"/>
    <property type="evidence" value="ECO:0007669"/>
    <property type="project" value="TreeGrafter"/>
</dbReference>
<dbReference type="GO" id="GO:0006487">
    <property type="term" value="P:protein N-linked glycosylation"/>
    <property type="evidence" value="ECO:0007669"/>
    <property type="project" value="TreeGrafter"/>
</dbReference>
<evidence type="ECO:0000259" key="4">
    <source>
        <dbReference type="Pfam" id="PF04666"/>
    </source>
</evidence>
<evidence type="ECO:0000313" key="6">
    <source>
        <dbReference type="EnsemblMetazoa" id="GAUT013510-PA"/>
    </source>
</evidence>
<comment type="pathway">
    <text evidence="1">Protein modification; protein glycosylation.</text>
</comment>
<evidence type="ECO:0008006" key="8">
    <source>
        <dbReference type="Google" id="ProtNLM"/>
    </source>
</evidence>
<keyword evidence="3" id="KW-0808">Transferase</keyword>
<organism evidence="6 7">
    <name type="scientific">Glossina austeni</name>
    <name type="common">Savannah tsetse fly</name>
    <dbReference type="NCBI Taxonomy" id="7395"/>
    <lineage>
        <taxon>Eukaryota</taxon>
        <taxon>Metazoa</taxon>
        <taxon>Ecdysozoa</taxon>
        <taxon>Arthropoda</taxon>
        <taxon>Hexapoda</taxon>
        <taxon>Insecta</taxon>
        <taxon>Pterygota</taxon>
        <taxon>Neoptera</taxon>
        <taxon>Endopterygota</taxon>
        <taxon>Diptera</taxon>
        <taxon>Brachycera</taxon>
        <taxon>Muscomorpha</taxon>
        <taxon>Hippoboscoidea</taxon>
        <taxon>Glossinidae</taxon>
        <taxon>Glossina</taxon>
    </lineage>
</organism>
<evidence type="ECO:0000256" key="3">
    <source>
        <dbReference type="ARBA" id="ARBA00022679"/>
    </source>
</evidence>
<dbReference type="Proteomes" id="UP000078200">
    <property type="component" value="Unassembled WGS sequence"/>
</dbReference>
<dbReference type="GO" id="GO:0005795">
    <property type="term" value="C:Golgi stack"/>
    <property type="evidence" value="ECO:0007669"/>
    <property type="project" value="TreeGrafter"/>
</dbReference>
<dbReference type="Pfam" id="PF04666">
    <property type="entry name" value="MGAT4_cons"/>
    <property type="match status" value="1"/>
</dbReference>
<dbReference type="Pfam" id="PF23524">
    <property type="entry name" value="MGAT4A_C"/>
    <property type="match status" value="1"/>
</dbReference>
<proteinExistence type="predicted"/>
<evidence type="ECO:0000256" key="1">
    <source>
        <dbReference type="ARBA" id="ARBA00004922"/>
    </source>
</evidence>
<reference evidence="6" key="1">
    <citation type="submission" date="2020-05" db="UniProtKB">
        <authorList>
            <consortium name="EnsemblMetazoa"/>
        </authorList>
    </citation>
    <scope>IDENTIFICATION</scope>
    <source>
        <strain evidence="6">TTRI</strain>
    </source>
</reference>
<feature type="domain" description="MGAT4 A/B/C C-terminal" evidence="5">
    <location>
        <begin position="444"/>
        <end position="578"/>
    </location>
</feature>
<dbReference type="GO" id="GO:0008375">
    <property type="term" value="F:acetylglucosaminyltransferase activity"/>
    <property type="evidence" value="ECO:0007669"/>
    <property type="project" value="TreeGrafter"/>
</dbReference>
<name>A0A1A9US36_GLOAU</name>
<dbReference type="STRING" id="7395.A0A1A9US36"/>
<dbReference type="InterPro" id="IPR057279">
    <property type="entry name" value="MGAT4"/>
</dbReference>
<dbReference type="PANTHER" id="PTHR12062:SF9">
    <property type="entry name" value="ALPHA-1,3-MANNOSYL-GLYCOPROTEIN 4-BETA-N-ACETYLGLUCOSAMINYLTRANSFERASE A, ISOFORM A"/>
    <property type="match status" value="1"/>
</dbReference>
<keyword evidence="7" id="KW-1185">Reference proteome</keyword>
<keyword evidence="2" id="KW-0328">Glycosyltransferase</keyword>
<dbReference type="InterPro" id="IPR006759">
    <property type="entry name" value="Glyco_transf_54"/>
</dbReference>
<dbReference type="EnsemblMetazoa" id="GAUT013510-RA">
    <property type="protein sequence ID" value="GAUT013510-PA"/>
    <property type="gene ID" value="GAUT013510"/>
</dbReference>
<evidence type="ECO:0000259" key="5">
    <source>
        <dbReference type="Pfam" id="PF23524"/>
    </source>
</evidence>
<dbReference type="GO" id="GO:0005793">
    <property type="term" value="C:endoplasmic reticulum-Golgi intermediate compartment"/>
    <property type="evidence" value="ECO:0007669"/>
    <property type="project" value="TreeGrafter"/>
</dbReference>